<protein>
    <submittedName>
        <fullName evidence="4">Calcium-binding protein CML48</fullName>
    </submittedName>
</protein>
<dbReference type="PROSITE" id="PS50222">
    <property type="entry name" value="EF_HAND_2"/>
    <property type="match status" value="2"/>
</dbReference>
<feature type="region of interest" description="Disordered" evidence="2">
    <location>
        <begin position="1"/>
        <end position="56"/>
    </location>
</feature>
<dbReference type="PANTHER" id="PTHR46824">
    <property type="entry name" value="CALCIUM-BINDING PROTEIN CML48-RELATED"/>
    <property type="match status" value="1"/>
</dbReference>
<dbReference type="Gene3D" id="1.10.238.10">
    <property type="entry name" value="EF-hand"/>
    <property type="match status" value="1"/>
</dbReference>
<name>A0A7J7DF00_TRIWF</name>
<comment type="caution">
    <text evidence="4">The sequence shown here is derived from an EMBL/GenBank/DDBJ whole genome shotgun (WGS) entry which is preliminary data.</text>
</comment>
<reference evidence="4 5" key="1">
    <citation type="journal article" date="2020" name="Nat. Commun.">
        <title>Genome of Tripterygium wilfordii and identification of cytochrome P450 involved in triptolide biosynthesis.</title>
        <authorList>
            <person name="Tu L."/>
            <person name="Su P."/>
            <person name="Zhang Z."/>
            <person name="Gao L."/>
            <person name="Wang J."/>
            <person name="Hu T."/>
            <person name="Zhou J."/>
            <person name="Zhang Y."/>
            <person name="Zhao Y."/>
            <person name="Liu Y."/>
            <person name="Song Y."/>
            <person name="Tong Y."/>
            <person name="Lu Y."/>
            <person name="Yang J."/>
            <person name="Xu C."/>
            <person name="Jia M."/>
            <person name="Peters R.J."/>
            <person name="Huang L."/>
            <person name="Gao W."/>
        </authorList>
    </citation>
    <scope>NUCLEOTIDE SEQUENCE [LARGE SCALE GENOMIC DNA]</scope>
    <source>
        <strain evidence="5">cv. XIE 37</strain>
        <tissue evidence="4">Leaf</tissue>
    </source>
</reference>
<feature type="compositionally biased region" description="Polar residues" evidence="2">
    <location>
        <begin position="29"/>
        <end position="40"/>
    </location>
</feature>
<dbReference type="EMBL" id="JAAARO010000007">
    <property type="protein sequence ID" value="KAF5744874.1"/>
    <property type="molecule type" value="Genomic_DNA"/>
</dbReference>
<evidence type="ECO:0000313" key="5">
    <source>
        <dbReference type="Proteomes" id="UP000593562"/>
    </source>
</evidence>
<dbReference type="Pfam" id="PF13405">
    <property type="entry name" value="EF-hand_6"/>
    <property type="match status" value="2"/>
</dbReference>
<evidence type="ECO:0000256" key="1">
    <source>
        <dbReference type="ARBA" id="ARBA00022837"/>
    </source>
</evidence>
<dbReference type="OrthoDB" id="186625at2759"/>
<dbReference type="Proteomes" id="UP000593562">
    <property type="component" value="Unassembled WGS sequence"/>
</dbReference>
<feature type="domain" description="EF-hand" evidence="3">
    <location>
        <begin position="63"/>
        <end position="98"/>
    </location>
</feature>
<dbReference type="GO" id="GO:0005509">
    <property type="term" value="F:calcium ion binding"/>
    <property type="evidence" value="ECO:0007669"/>
    <property type="project" value="InterPro"/>
</dbReference>
<dbReference type="InterPro" id="IPR002048">
    <property type="entry name" value="EF_hand_dom"/>
</dbReference>
<dbReference type="InParanoid" id="A0A7J7DF00"/>
<feature type="domain" description="EF-hand" evidence="3">
    <location>
        <begin position="130"/>
        <end position="165"/>
    </location>
</feature>
<gene>
    <name evidence="4" type="ORF">HS088_TW07G00455</name>
</gene>
<dbReference type="InterPro" id="IPR044590">
    <property type="entry name" value="CML48/49/50"/>
</dbReference>
<accession>A0A7J7DF00</accession>
<dbReference type="SUPFAM" id="SSF47473">
    <property type="entry name" value="EF-hand"/>
    <property type="match status" value="1"/>
</dbReference>
<dbReference type="CDD" id="cd16180">
    <property type="entry name" value="EFh_PEF_Group_I"/>
    <property type="match status" value="1"/>
</dbReference>
<proteinExistence type="predicted"/>
<dbReference type="SMART" id="SM00054">
    <property type="entry name" value="EFh"/>
    <property type="match status" value="2"/>
</dbReference>
<dbReference type="InterPro" id="IPR018247">
    <property type="entry name" value="EF_Hand_1_Ca_BS"/>
</dbReference>
<evidence type="ECO:0000256" key="2">
    <source>
        <dbReference type="SAM" id="MobiDB-lite"/>
    </source>
</evidence>
<dbReference type="AlphaFoldDB" id="A0A7J7DF00"/>
<organism evidence="4 5">
    <name type="scientific">Tripterygium wilfordii</name>
    <name type="common">Thunder God vine</name>
    <dbReference type="NCBI Taxonomy" id="458696"/>
    <lineage>
        <taxon>Eukaryota</taxon>
        <taxon>Viridiplantae</taxon>
        <taxon>Streptophyta</taxon>
        <taxon>Embryophyta</taxon>
        <taxon>Tracheophyta</taxon>
        <taxon>Spermatophyta</taxon>
        <taxon>Magnoliopsida</taxon>
        <taxon>eudicotyledons</taxon>
        <taxon>Gunneridae</taxon>
        <taxon>Pentapetalae</taxon>
        <taxon>rosids</taxon>
        <taxon>fabids</taxon>
        <taxon>Celastrales</taxon>
        <taxon>Celastraceae</taxon>
        <taxon>Tripterygium</taxon>
    </lineage>
</organism>
<keyword evidence="5" id="KW-1185">Reference proteome</keyword>
<dbReference type="FunCoup" id="A0A7J7DF00">
    <property type="interactions" value="2934"/>
</dbReference>
<dbReference type="PANTHER" id="PTHR46824:SF2">
    <property type="entry name" value="CALCIUM-BINDING PROTEIN CML48-RELATED"/>
    <property type="match status" value="1"/>
</dbReference>
<sequence>MASHNSYTPSAPAIPESYEPEDYRYPQRHGTSPPTTSLYGQQRPRPHPVPSHVYGGYSSFQPGTHTDVIRSFQAVDRDGSGYIEEKELQQALSSQYQRFSLRTIRLLMFLFKNPSDPLRIGPREFAALWSCLGEWRAIFQKFDKDRSGKIDMLELRDAFYSLGCVIPSSVLQVLISKYDDGSGRSIELNFDSFIECGMIIKGLTEKFKEKDTRRTGSATFTYDSFMSVVIPFLLAYD</sequence>
<evidence type="ECO:0000259" key="3">
    <source>
        <dbReference type="PROSITE" id="PS50222"/>
    </source>
</evidence>
<evidence type="ECO:0000313" key="4">
    <source>
        <dbReference type="EMBL" id="KAF5744874.1"/>
    </source>
</evidence>
<dbReference type="InterPro" id="IPR011992">
    <property type="entry name" value="EF-hand-dom_pair"/>
</dbReference>
<dbReference type="PROSITE" id="PS00018">
    <property type="entry name" value="EF_HAND_1"/>
    <property type="match status" value="2"/>
</dbReference>
<keyword evidence="1" id="KW-0106">Calcium</keyword>